<feature type="compositionally biased region" description="Basic and acidic residues" evidence="1">
    <location>
        <begin position="209"/>
        <end position="223"/>
    </location>
</feature>
<sequence>MDQVELAVDPGPLGQLEREAELDFDADGFDFQLDGVYDQADETQKEAPTVTTESATEQVDEIGYEDDDEDIHLESAVSDPTKTVGAQKDQLGAGNQYQEEIGYEEDYNLTTELVNVDEITEDLAAADSEQPEYQAEDKLDSQLEYQAEDQVEYQAEDQPEPRPEDLVDQTQTHGQEDQAVSQGSTESEKPTAEQELHQQVDDDDDDEKENVPEPDNHSDMDYDVSDHAAVHEDYLMEEDEEPRTGLSEVDRAIEDLASSLHGVPDIEVFYNDVSYSLFGTSNDDLESYFLSDITKLDEPLAQLLSSLRQVIANEIAPTDTLLVSFDSLDLEFGEKSSERFLKRTLRELLDCHAALAAKDSAIASIPVLQLIAQHDCEERFLQLLDEAKYGGESPRHSEHEYSEVEHSEHEQSDHEHSEHGESANPEWPAGEFQGGEQDELAQARSENQASVDDENTRNDESTSTSVSPIAQTGDEFKLETDAENDDSIQNEDTAPLGAPSPAPAATAEGQPESGNESVYQETAQNMDADYLQAPADSAQDQASYEGIDDQEQVSYEGIDDDIDEQEMKDADEEFDVNTELEIAEEAHITSNGVLEQTAGSNDDDLLLAFDQDGGLLTIDEQDGDDAPDGETLTAVVSKASNNLVDSNEDALETDLQVEISQVSRGVTPAMSKNSPQEPSAAATGDTGSDHTSSTMNGDEIDYDEHDVDNSFTPDNSAPHSVVAPLEDGDEIDWGNDGDEYEDGHGGDEGDITLEAQPDHELTPSSPTGKRYRTDDAESLAEESGMFAHCSSLRWANSYIRTDHKRRRT</sequence>
<protein>
    <submittedName>
        <fullName evidence="2">Uncharacterized protein</fullName>
    </submittedName>
</protein>
<reference evidence="2" key="1">
    <citation type="journal article" date="2023" name="Mol. Phylogenet. Evol.">
        <title>Genome-scale phylogeny and comparative genomics of the fungal order Sordariales.</title>
        <authorList>
            <person name="Hensen N."/>
            <person name="Bonometti L."/>
            <person name="Westerberg I."/>
            <person name="Brannstrom I.O."/>
            <person name="Guillou S."/>
            <person name="Cros-Aarteil S."/>
            <person name="Calhoun S."/>
            <person name="Haridas S."/>
            <person name="Kuo A."/>
            <person name="Mondo S."/>
            <person name="Pangilinan J."/>
            <person name="Riley R."/>
            <person name="LaButti K."/>
            <person name="Andreopoulos B."/>
            <person name="Lipzen A."/>
            <person name="Chen C."/>
            <person name="Yan M."/>
            <person name="Daum C."/>
            <person name="Ng V."/>
            <person name="Clum A."/>
            <person name="Steindorff A."/>
            <person name="Ohm R.A."/>
            <person name="Martin F."/>
            <person name="Silar P."/>
            <person name="Natvig D.O."/>
            <person name="Lalanne C."/>
            <person name="Gautier V."/>
            <person name="Ament-Velasquez S.L."/>
            <person name="Kruys A."/>
            <person name="Hutchinson M.I."/>
            <person name="Powell A.J."/>
            <person name="Barry K."/>
            <person name="Miller A.N."/>
            <person name="Grigoriev I.V."/>
            <person name="Debuchy R."/>
            <person name="Gladieux P."/>
            <person name="Hiltunen Thoren M."/>
            <person name="Johannesson H."/>
        </authorList>
    </citation>
    <scope>NUCLEOTIDE SEQUENCE</scope>
    <source>
        <strain evidence="2">CBS 315.58</strain>
    </source>
</reference>
<keyword evidence="3" id="KW-1185">Reference proteome</keyword>
<evidence type="ECO:0000313" key="3">
    <source>
        <dbReference type="Proteomes" id="UP001303160"/>
    </source>
</evidence>
<dbReference type="Proteomes" id="UP001303160">
    <property type="component" value="Unassembled WGS sequence"/>
</dbReference>
<feature type="compositionally biased region" description="Polar residues" evidence="1">
    <location>
        <begin position="658"/>
        <end position="677"/>
    </location>
</feature>
<feature type="compositionally biased region" description="Polar residues" evidence="1">
    <location>
        <begin position="461"/>
        <end position="470"/>
    </location>
</feature>
<feature type="compositionally biased region" description="Basic and acidic residues" evidence="1">
    <location>
        <begin position="391"/>
        <end position="421"/>
    </location>
</feature>
<feature type="compositionally biased region" description="Low complexity" evidence="1">
    <location>
        <begin position="532"/>
        <end position="543"/>
    </location>
</feature>
<reference evidence="2" key="2">
    <citation type="submission" date="2023-05" db="EMBL/GenBank/DDBJ databases">
        <authorList>
            <consortium name="Lawrence Berkeley National Laboratory"/>
            <person name="Steindorff A."/>
            <person name="Hensen N."/>
            <person name="Bonometti L."/>
            <person name="Westerberg I."/>
            <person name="Brannstrom I.O."/>
            <person name="Guillou S."/>
            <person name="Cros-Aarteil S."/>
            <person name="Calhoun S."/>
            <person name="Haridas S."/>
            <person name="Kuo A."/>
            <person name="Mondo S."/>
            <person name="Pangilinan J."/>
            <person name="Riley R."/>
            <person name="Labutti K."/>
            <person name="Andreopoulos B."/>
            <person name="Lipzen A."/>
            <person name="Chen C."/>
            <person name="Yanf M."/>
            <person name="Daum C."/>
            <person name="Ng V."/>
            <person name="Clum A."/>
            <person name="Ohm R."/>
            <person name="Martin F."/>
            <person name="Silar P."/>
            <person name="Natvig D."/>
            <person name="Lalanne C."/>
            <person name="Gautier V."/>
            <person name="Ament-Velasquez S.L."/>
            <person name="Kruys A."/>
            <person name="Hutchinson M.I."/>
            <person name="Powell A.J."/>
            <person name="Barry K."/>
            <person name="Miller A.N."/>
            <person name="Grigoriev I.V."/>
            <person name="Debuchy R."/>
            <person name="Gladieux P."/>
            <person name="Thoren M.H."/>
            <person name="Johannesson H."/>
        </authorList>
    </citation>
    <scope>NUCLEOTIDE SEQUENCE</scope>
    <source>
        <strain evidence="2">CBS 315.58</strain>
    </source>
</reference>
<feature type="compositionally biased region" description="Low complexity" evidence="1">
    <location>
        <begin position="494"/>
        <end position="507"/>
    </location>
</feature>
<feature type="compositionally biased region" description="Basic and acidic residues" evidence="1">
    <location>
        <begin position="186"/>
        <end position="200"/>
    </location>
</feature>
<evidence type="ECO:0000313" key="2">
    <source>
        <dbReference type="EMBL" id="KAK4204481.1"/>
    </source>
</evidence>
<proteinExistence type="predicted"/>
<feature type="compositionally biased region" description="Polar residues" evidence="1">
    <location>
        <begin position="512"/>
        <end position="525"/>
    </location>
</feature>
<feature type="region of interest" description="Disordered" evidence="1">
    <location>
        <begin position="391"/>
        <end position="553"/>
    </location>
</feature>
<evidence type="ECO:0000256" key="1">
    <source>
        <dbReference type="SAM" id="MobiDB-lite"/>
    </source>
</evidence>
<feature type="compositionally biased region" description="Acidic residues" evidence="1">
    <location>
        <begin position="146"/>
        <end position="158"/>
    </location>
</feature>
<dbReference type="EMBL" id="MU863882">
    <property type="protein sequence ID" value="KAK4204481.1"/>
    <property type="molecule type" value="Genomic_DNA"/>
</dbReference>
<comment type="caution">
    <text evidence="2">The sequence shown here is derived from an EMBL/GenBank/DDBJ whole genome shotgun (WGS) entry which is preliminary data.</text>
</comment>
<name>A0AAN6XRN5_9PEZI</name>
<feature type="compositionally biased region" description="Polar residues" evidence="1">
    <location>
        <begin position="168"/>
        <end position="185"/>
    </location>
</feature>
<feature type="region of interest" description="Disordered" evidence="1">
    <location>
        <begin position="77"/>
        <end position="96"/>
    </location>
</feature>
<feature type="region of interest" description="Disordered" evidence="1">
    <location>
        <begin position="120"/>
        <end position="223"/>
    </location>
</feature>
<feature type="compositionally biased region" description="Polar residues" evidence="1">
    <location>
        <begin position="709"/>
        <end position="718"/>
    </location>
</feature>
<feature type="compositionally biased region" description="Acidic residues" evidence="1">
    <location>
        <begin position="726"/>
        <end position="741"/>
    </location>
</feature>
<dbReference type="AlphaFoldDB" id="A0AAN6XRN5"/>
<organism evidence="2 3">
    <name type="scientific">Triangularia verruculosa</name>
    <dbReference type="NCBI Taxonomy" id="2587418"/>
    <lineage>
        <taxon>Eukaryota</taxon>
        <taxon>Fungi</taxon>
        <taxon>Dikarya</taxon>
        <taxon>Ascomycota</taxon>
        <taxon>Pezizomycotina</taxon>
        <taxon>Sordariomycetes</taxon>
        <taxon>Sordariomycetidae</taxon>
        <taxon>Sordariales</taxon>
        <taxon>Podosporaceae</taxon>
        <taxon>Triangularia</taxon>
    </lineage>
</organism>
<accession>A0AAN6XRN5</accession>
<gene>
    <name evidence="2" type="ORF">QBC40DRAFT_164858</name>
</gene>
<feature type="compositionally biased region" description="Low complexity" evidence="1">
    <location>
        <begin position="683"/>
        <end position="694"/>
    </location>
</feature>
<feature type="region of interest" description="Disordered" evidence="1">
    <location>
        <begin position="640"/>
        <end position="776"/>
    </location>
</feature>